<keyword evidence="3 9" id="KW-1003">Cell membrane</keyword>
<keyword evidence="5 9" id="KW-0653">Protein transport</keyword>
<reference evidence="11 12" key="1">
    <citation type="submission" date="2018-06" db="EMBL/GenBank/DDBJ databases">
        <authorList>
            <consortium name="Pathogen Informatics"/>
            <person name="Doyle S."/>
        </authorList>
    </citation>
    <scope>NUCLEOTIDE SEQUENCE [LARGE SCALE GENOMIC DNA]</scope>
    <source>
        <strain evidence="11 12">NCTC13102</strain>
    </source>
</reference>
<evidence type="ECO:0000256" key="10">
    <source>
        <dbReference type="SAM" id="MobiDB-lite"/>
    </source>
</evidence>
<evidence type="ECO:0000256" key="8">
    <source>
        <dbReference type="ARBA" id="ARBA00023136"/>
    </source>
</evidence>
<proteinExistence type="inferred from homology"/>
<feature type="compositionally biased region" description="Basic and acidic residues" evidence="10">
    <location>
        <begin position="156"/>
        <end position="166"/>
    </location>
</feature>
<dbReference type="GO" id="GO:0008320">
    <property type="term" value="F:protein transmembrane transporter activity"/>
    <property type="evidence" value="ECO:0007669"/>
    <property type="project" value="UniProtKB-UniRule"/>
</dbReference>
<dbReference type="EMBL" id="UAWL01000006">
    <property type="protein sequence ID" value="SQB98243.1"/>
    <property type="molecule type" value="Genomic_DNA"/>
</dbReference>
<evidence type="ECO:0000313" key="11">
    <source>
        <dbReference type="EMBL" id="SQB98243.1"/>
    </source>
</evidence>
<dbReference type="Gene3D" id="1.20.5.3310">
    <property type="match status" value="1"/>
</dbReference>
<dbReference type="InterPro" id="IPR003369">
    <property type="entry name" value="TatA/B/E"/>
</dbReference>
<dbReference type="Pfam" id="PF02416">
    <property type="entry name" value="TatA_B_E"/>
    <property type="match status" value="1"/>
</dbReference>
<evidence type="ECO:0000256" key="7">
    <source>
        <dbReference type="ARBA" id="ARBA00023010"/>
    </source>
</evidence>
<name>A0A2X3BCB3_9HELI</name>
<evidence type="ECO:0000256" key="3">
    <source>
        <dbReference type="ARBA" id="ARBA00022475"/>
    </source>
</evidence>
<dbReference type="HAMAP" id="MF_00237">
    <property type="entry name" value="TatB"/>
    <property type="match status" value="1"/>
</dbReference>
<accession>A0A2X3BCB3</accession>
<dbReference type="NCBIfam" id="TIGR01410">
    <property type="entry name" value="tatB"/>
    <property type="match status" value="1"/>
</dbReference>
<evidence type="ECO:0000256" key="5">
    <source>
        <dbReference type="ARBA" id="ARBA00022927"/>
    </source>
</evidence>
<gene>
    <name evidence="11" type="primary">tatB</name>
    <name evidence="11" type="ORF">NCTC13102_00700</name>
</gene>
<evidence type="ECO:0000256" key="2">
    <source>
        <dbReference type="ARBA" id="ARBA00022448"/>
    </source>
</evidence>
<feature type="compositionally biased region" description="Polar residues" evidence="10">
    <location>
        <begin position="109"/>
        <end position="141"/>
    </location>
</feature>
<protein>
    <recommendedName>
        <fullName evidence="9">Sec-independent protein translocase protein TatB homolog</fullName>
    </recommendedName>
</protein>
<dbReference type="AlphaFoldDB" id="A0A2X3BCB3"/>
<keyword evidence="6 9" id="KW-1133">Transmembrane helix</keyword>
<keyword evidence="4 9" id="KW-0812">Transmembrane</keyword>
<dbReference type="PRINTS" id="PR01506">
    <property type="entry name" value="TATBPROTEIN"/>
</dbReference>
<keyword evidence="8 9" id="KW-0472">Membrane</keyword>
<dbReference type="Proteomes" id="UP000250166">
    <property type="component" value="Unassembled WGS sequence"/>
</dbReference>
<sequence>MFGMGLFEILIILIVMIIFLGPDKLPQAIVDIVKLYKSFKKTITEAKDTFEKEIHIDSLKQEALDYKQNFQTHIDDITKDIQLQEIHHQSIQPKPISEMFDDYKQLPQESTNSIDNVDSAPSAQVKPQTKPQSAQIAQTQAKKPKSLKPKSTTPKSVEKSTAESSKKPATKKVLPKKAQNAHSKKTTAKKSSIIRSKDV</sequence>
<evidence type="ECO:0000256" key="6">
    <source>
        <dbReference type="ARBA" id="ARBA00022989"/>
    </source>
</evidence>
<dbReference type="InterPro" id="IPR018448">
    <property type="entry name" value="TatB"/>
</dbReference>
<comment type="subcellular location">
    <subcellularLocation>
        <location evidence="9">Cell membrane</location>
        <topology evidence="9">Single-pass membrane protein</topology>
    </subcellularLocation>
    <subcellularLocation>
        <location evidence="1">Membrane</location>
        <topology evidence="1">Single-pass membrane protein</topology>
    </subcellularLocation>
</comment>
<evidence type="ECO:0000256" key="9">
    <source>
        <dbReference type="HAMAP-Rule" id="MF_00237"/>
    </source>
</evidence>
<evidence type="ECO:0000256" key="1">
    <source>
        <dbReference type="ARBA" id="ARBA00004167"/>
    </source>
</evidence>
<feature type="compositionally biased region" description="Low complexity" evidence="10">
    <location>
        <begin position="189"/>
        <end position="199"/>
    </location>
</feature>
<dbReference type="GO" id="GO:0033281">
    <property type="term" value="C:TAT protein transport complex"/>
    <property type="evidence" value="ECO:0007669"/>
    <property type="project" value="UniProtKB-UniRule"/>
</dbReference>
<evidence type="ECO:0000313" key="12">
    <source>
        <dbReference type="Proteomes" id="UP000250166"/>
    </source>
</evidence>
<evidence type="ECO:0000256" key="4">
    <source>
        <dbReference type="ARBA" id="ARBA00022692"/>
    </source>
</evidence>
<feature type="region of interest" description="Disordered" evidence="10">
    <location>
        <begin position="109"/>
        <end position="199"/>
    </location>
</feature>
<keyword evidence="7 9" id="KW-0811">Translocation</keyword>
<keyword evidence="2 9" id="KW-0813">Transport</keyword>
<dbReference type="GO" id="GO:0043953">
    <property type="term" value="P:protein transport by the Tat complex"/>
    <property type="evidence" value="ECO:0007669"/>
    <property type="project" value="UniProtKB-UniRule"/>
</dbReference>
<comment type="similarity">
    <text evidence="9">Belongs to the TatB family.</text>
</comment>
<organism evidence="11 12">
    <name type="scientific">Helicobacter fennelliae</name>
    <dbReference type="NCBI Taxonomy" id="215"/>
    <lineage>
        <taxon>Bacteria</taxon>
        <taxon>Pseudomonadati</taxon>
        <taxon>Campylobacterota</taxon>
        <taxon>Epsilonproteobacteria</taxon>
        <taxon>Campylobacterales</taxon>
        <taxon>Helicobacteraceae</taxon>
        <taxon>Helicobacter</taxon>
    </lineage>
</organism>